<dbReference type="InterPro" id="IPR003594">
    <property type="entry name" value="HATPase_dom"/>
</dbReference>
<keyword evidence="8" id="KW-1133">Transmembrane helix</keyword>
<dbReference type="Pfam" id="PF00512">
    <property type="entry name" value="HisKA"/>
    <property type="match status" value="1"/>
</dbReference>
<dbReference type="PANTHER" id="PTHR43711:SF1">
    <property type="entry name" value="HISTIDINE KINASE 1"/>
    <property type="match status" value="1"/>
</dbReference>
<dbReference type="CDD" id="cd00082">
    <property type="entry name" value="HisKA"/>
    <property type="match status" value="1"/>
</dbReference>
<keyword evidence="3" id="KW-0597">Phosphoprotein</keyword>
<keyword evidence="8" id="KW-0812">Transmembrane</keyword>
<keyword evidence="7" id="KW-0175">Coiled coil</keyword>
<evidence type="ECO:0000256" key="4">
    <source>
        <dbReference type="ARBA" id="ARBA00022679"/>
    </source>
</evidence>
<keyword evidence="10" id="KW-0067">ATP-binding</keyword>
<dbReference type="PRINTS" id="PR00344">
    <property type="entry name" value="BCTRLSENSOR"/>
</dbReference>
<dbReference type="InterPro" id="IPR003661">
    <property type="entry name" value="HisK_dim/P_dom"/>
</dbReference>
<dbReference type="SMART" id="SM00387">
    <property type="entry name" value="HATPase_c"/>
    <property type="match status" value="1"/>
</dbReference>
<organism evidence="10 11">
    <name type="scientific">Shiella aurantiaca</name>
    <dbReference type="NCBI Taxonomy" id="3058365"/>
    <lineage>
        <taxon>Bacteria</taxon>
        <taxon>Pseudomonadati</taxon>
        <taxon>Bacteroidota</taxon>
        <taxon>Cytophagia</taxon>
        <taxon>Cytophagales</taxon>
        <taxon>Shiellaceae</taxon>
        <taxon>Shiella</taxon>
    </lineage>
</organism>
<dbReference type="SUPFAM" id="SSF53850">
    <property type="entry name" value="Periplasmic binding protein-like II"/>
    <property type="match status" value="1"/>
</dbReference>
<dbReference type="Gene3D" id="3.30.565.10">
    <property type="entry name" value="Histidine kinase-like ATPase, C-terminal domain"/>
    <property type="match status" value="1"/>
</dbReference>
<dbReference type="Proteomes" id="UP001168552">
    <property type="component" value="Unassembled WGS sequence"/>
</dbReference>
<protein>
    <recommendedName>
        <fullName evidence="2">histidine kinase</fullName>
        <ecNumber evidence="2">2.7.13.3</ecNumber>
    </recommendedName>
</protein>
<evidence type="ECO:0000256" key="5">
    <source>
        <dbReference type="ARBA" id="ARBA00022777"/>
    </source>
</evidence>
<keyword evidence="8" id="KW-0472">Membrane</keyword>
<dbReference type="Gene3D" id="1.10.287.130">
    <property type="match status" value="1"/>
</dbReference>
<comment type="catalytic activity">
    <reaction evidence="1">
        <text>ATP + protein L-histidine = ADP + protein N-phospho-L-histidine.</text>
        <dbReference type="EC" id="2.7.13.3"/>
    </reaction>
</comment>
<dbReference type="SUPFAM" id="SSF47384">
    <property type="entry name" value="Homodimeric domain of signal transducing histidine kinase"/>
    <property type="match status" value="1"/>
</dbReference>
<gene>
    <name evidence="10" type="ORF">QWY31_15310</name>
</gene>
<dbReference type="EMBL" id="JAUHJS010000009">
    <property type="protein sequence ID" value="MDN4166879.1"/>
    <property type="molecule type" value="Genomic_DNA"/>
</dbReference>
<keyword evidence="4" id="KW-0808">Transferase</keyword>
<keyword evidence="11" id="KW-1185">Reference proteome</keyword>
<feature type="domain" description="Histidine kinase" evidence="9">
    <location>
        <begin position="410"/>
        <end position="627"/>
    </location>
</feature>
<proteinExistence type="predicted"/>
<evidence type="ECO:0000256" key="2">
    <source>
        <dbReference type="ARBA" id="ARBA00012438"/>
    </source>
</evidence>
<dbReference type="Pfam" id="PF00497">
    <property type="entry name" value="SBP_bac_3"/>
    <property type="match status" value="1"/>
</dbReference>
<dbReference type="GO" id="GO:0005524">
    <property type="term" value="F:ATP binding"/>
    <property type="evidence" value="ECO:0007669"/>
    <property type="project" value="UniProtKB-KW"/>
</dbReference>
<dbReference type="EC" id="2.7.13.3" evidence="2"/>
<dbReference type="Gene3D" id="3.40.190.10">
    <property type="entry name" value="Periplasmic binding protein-like II"/>
    <property type="match status" value="2"/>
</dbReference>
<dbReference type="InterPro" id="IPR004358">
    <property type="entry name" value="Sig_transdc_His_kin-like_C"/>
</dbReference>
<evidence type="ECO:0000256" key="1">
    <source>
        <dbReference type="ARBA" id="ARBA00000085"/>
    </source>
</evidence>
<dbReference type="InterPro" id="IPR001638">
    <property type="entry name" value="Solute-binding_3/MltF_N"/>
</dbReference>
<evidence type="ECO:0000256" key="6">
    <source>
        <dbReference type="ARBA" id="ARBA00023012"/>
    </source>
</evidence>
<dbReference type="InterPro" id="IPR050736">
    <property type="entry name" value="Sensor_HK_Regulatory"/>
</dbReference>
<comment type="caution">
    <text evidence="10">The sequence shown here is derived from an EMBL/GenBank/DDBJ whole genome shotgun (WGS) entry which is preliminary data.</text>
</comment>
<dbReference type="PANTHER" id="PTHR43711">
    <property type="entry name" value="TWO-COMPONENT HISTIDINE KINASE"/>
    <property type="match status" value="1"/>
</dbReference>
<evidence type="ECO:0000259" key="9">
    <source>
        <dbReference type="PROSITE" id="PS50109"/>
    </source>
</evidence>
<feature type="transmembrane region" description="Helical" evidence="8">
    <location>
        <begin position="322"/>
        <end position="342"/>
    </location>
</feature>
<dbReference type="SUPFAM" id="SSF55874">
    <property type="entry name" value="ATPase domain of HSP90 chaperone/DNA topoisomerase II/histidine kinase"/>
    <property type="match status" value="1"/>
</dbReference>
<reference evidence="10" key="1">
    <citation type="submission" date="2023-06" db="EMBL/GenBank/DDBJ databases">
        <title>Cytophagales bacterium Strain LB-30, isolated from soil.</title>
        <authorList>
            <person name="Liu B."/>
        </authorList>
    </citation>
    <scope>NUCLEOTIDE SEQUENCE</scope>
    <source>
        <strain evidence="10">LB-30</strain>
    </source>
</reference>
<evidence type="ECO:0000256" key="8">
    <source>
        <dbReference type="SAM" id="Phobius"/>
    </source>
</evidence>
<dbReference type="SMART" id="SM00388">
    <property type="entry name" value="HisKA"/>
    <property type="match status" value="1"/>
</dbReference>
<name>A0ABT8F935_9BACT</name>
<dbReference type="InterPro" id="IPR036097">
    <property type="entry name" value="HisK_dim/P_sf"/>
</dbReference>
<evidence type="ECO:0000256" key="7">
    <source>
        <dbReference type="SAM" id="Coils"/>
    </source>
</evidence>
<dbReference type="Pfam" id="PF02518">
    <property type="entry name" value="HATPase_c"/>
    <property type="match status" value="1"/>
</dbReference>
<sequence length="627" mass="72468">MRFAGILLLLLCLAYLPLSSQPMPKLKGDSWKEINKKGSGEITVLWFDIEPYIYLDGSQIDGIEYQIFQRFIAFLEKEYQLKVKVNWQKSSSFAQVLELIKNSKEPGIFGISSFSITDERQQYVNFSPSYIPDLSVLISSENIPIAQNASEFAKIFKDKKAVTIPNTTFESDLLKLKSKLLPDITIDYVANDNFIIDRISSEKDYFGYCSLPIYILALQDGYELKRQNYFQIKREGYSFIYPQKSDWSLPLEDFFSRKENKQQINAIIKEYLGQNASELIWETLSWDSVYYRENEINILTREKEIQHNQLMESSIRTERQNIILIAVMLVLALLLPLVFFLYRSNYQRKRTNEMLLKRREENDRINKTLLEKFDEIEKQREDIRLKNLELEGKNGELTNLNHEKNELIGILAHDLRNPISQIIGLVHILERSETPLNEDQAALVQKIDQSAQRLISMLNKILDVEALEAKGSSIQLQKSNSQELLTEIIDGMEPLALEKRITLVRDFQAKDLCIYVDPTFFRQVIENVVSNALKYSPSESQVIIRSEEWHKKLAITVQDYGQGISPEELNKLFTKYQQLSSKPTGDEKSTGLGLAIVKKYVEAMNGHVEVRSEVGKGSSFILTFPLK</sequence>
<dbReference type="PROSITE" id="PS50109">
    <property type="entry name" value="HIS_KIN"/>
    <property type="match status" value="1"/>
</dbReference>
<evidence type="ECO:0000313" key="10">
    <source>
        <dbReference type="EMBL" id="MDN4166879.1"/>
    </source>
</evidence>
<dbReference type="InterPro" id="IPR036890">
    <property type="entry name" value="HATPase_C_sf"/>
</dbReference>
<keyword evidence="10" id="KW-0547">Nucleotide-binding</keyword>
<evidence type="ECO:0000313" key="11">
    <source>
        <dbReference type="Proteomes" id="UP001168552"/>
    </source>
</evidence>
<feature type="coiled-coil region" evidence="7">
    <location>
        <begin position="366"/>
        <end position="393"/>
    </location>
</feature>
<keyword evidence="6" id="KW-0902">Two-component regulatory system</keyword>
<keyword evidence="5" id="KW-0418">Kinase</keyword>
<evidence type="ECO:0000256" key="3">
    <source>
        <dbReference type="ARBA" id="ARBA00022553"/>
    </source>
</evidence>
<accession>A0ABT8F935</accession>
<dbReference type="InterPro" id="IPR005467">
    <property type="entry name" value="His_kinase_dom"/>
</dbReference>